<gene>
    <name evidence="1" type="ORF">SAMN02746019_00002360</name>
</gene>
<dbReference type="InterPro" id="IPR025354">
    <property type="entry name" value="DUF4258"/>
</dbReference>
<evidence type="ECO:0008006" key="3">
    <source>
        <dbReference type="Google" id="ProtNLM"/>
    </source>
</evidence>
<dbReference type="EMBL" id="FYEK01000035">
    <property type="protein sequence ID" value="SNB68051.1"/>
    <property type="molecule type" value="Genomic_DNA"/>
</dbReference>
<evidence type="ECO:0000313" key="2">
    <source>
        <dbReference type="Proteomes" id="UP000197025"/>
    </source>
</evidence>
<dbReference type="InParanoid" id="A0A212R782"/>
<dbReference type="Pfam" id="PF14076">
    <property type="entry name" value="DUF4258"/>
    <property type="match status" value="1"/>
</dbReference>
<sequence length="106" mass="12468">MSGGEAQGERRLRITEAHLHPHLRTRMHQRGLTLEEIERVMNEGWEAPDAKPGTWGRVLVFPYGREWEGQYFEEKEVRVYYKLTPEGIVLLTAIARYGKGFLRREE</sequence>
<dbReference type="OrthoDB" id="9255947at2"/>
<evidence type="ECO:0000313" key="1">
    <source>
        <dbReference type="EMBL" id="SNB68051.1"/>
    </source>
</evidence>
<reference evidence="2" key="1">
    <citation type="submission" date="2017-06" db="EMBL/GenBank/DDBJ databases">
        <authorList>
            <person name="Varghese N."/>
            <person name="Submissions S."/>
        </authorList>
    </citation>
    <scope>NUCLEOTIDE SEQUENCE [LARGE SCALE GENOMIC DNA]</scope>
    <source>
        <strain evidence="2">JAD2</strain>
    </source>
</reference>
<dbReference type="Proteomes" id="UP000197025">
    <property type="component" value="Unassembled WGS sequence"/>
</dbReference>
<name>A0A212R782_9CHLR</name>
<dbReference type="AlphaFoldDB" id="A0A212R782"/>
<accession>A0A212R782</accession>
<dbReference type="RefSeq" id="WP_088571623.1">
    <property type="nucleotide sequence ID" value="NZ_FYEK01000035.1"/>
</dbReference>
<keyword evidence="2" id="KW-1185">Reference proteome</keyword>
<proteinExistence type="predicted"/>
<organism evidence="1 2">
    <name type="scientific">Thermoflexus hugenholtzii JAD2</name>
    <dbReference type="NCBI Taxonomy" id="877466"/>
    <lineage>
        <taxon>Bacteria</taxon>
        <taxon>Bacillati</taxon>
        <taxon>Chloroflexota</taxon>
        <taxon>Thermoflexia</taxon>
        <taxon>Thermoflexales</taxon>
        <taxon>Thermoflexaceae</taxon>
        <taxon>Thermoflexus</taxon>
    </lineage>
</organism>
<protein>
    <recommendedName>
        <fullName evidence="3">DUF4258 domain-containing protein</fullName>
    </recommendedName>
</protein>